<keyword evidence="2" id="KW-1185">Reference proteome</keyword>
<evidence type="ECO:0000313" key="1">
    <source>
        <dbReference type="EMBL" id="ELR16257.1"/>
    </source>
</evidence>
<accession>L8GTK9</accession>
<dbReference type="EMBL" id="KB008001">
    <property type="protein sequence ID" value="ELR16257.1"/>
    <property type="molecule type" value="Genomic_DNA"/>
</dbReference>
<organism evidence="1 2">
    <name type="scientific">Acanthamoeba castellanii (strain ATCC 30010 / Neff)</name>
    <dbReference type="NCBI Taxonomy" id="1257118"/>
    <lineage>
        <taxon>Eukaryota</taxon>
        <taxon>Amoebozoa</taxon>
        <taxon>Discosea</taxon>
        <taxon>Longamoebia</taxon>
        <taxon>Centramoebida</taxon>
        <taxon>Acanthamoebidae</taxon>
        <taxon>Acanthamoeba</taxon>
    </lineage>
</organism>
<dbReference type="GeneID" id="14916988"/>
<gene>
    <name evidence="1" type="ORF">ACA1_201890</name>
</gene>
<dbReference type="VEuPathDB" id="AmoebaDB:ACA1_201890"/>
<protein>
    <submittedName>
        <fullName evidence="1">Uncharacterized protein</fullName>
    </submittedName>
</protein>
<dbReference type="KEGG" id="acan:ACA1_201890"/>
<dbReference type="RefSeq" id="XP_004338270.1">
    <property type="nucleotide sequence ID" value="XM_004338222.1"/>
</dbReference>
<proteinExistence type="predicted"/>
<sequence length="188" mass="20292">MGEDDSCMLWLPDLVLVRLIDYLLPSSDAHGRIPQAGVPSHKRSLNSALGGLGGWHATAASTLYDDVDQYGQRTLRSRMSSALALRATCHSLRLAVDMIVRLPPLDFVSDLQAWLIANLGAPPLQLTDNKNSSVEGASDFDWAARLVSSSAHAQLQQLRCADALSLTACFVLANRLDECCTSTTTPTL</sequence>
<dbReference type="AlphaFoldDB" id="L8GTK9"/>
<dbReference type="Proteomes" id="UP000011083">
    <property type="component" value="Unassembled WGS sequence"/>
</dbReference>
<evidence type="ECO:0000313" key="2">
    <source>
        <dbReference type="Proteomes" id="UP000011083"/>
    </source>
</evidence>
<name>L8GTK9_ACACF</name>
<reference evidence="1 2" key="1">
    <citation type="journal article" date="2013" name="Genome Biol.">
        <title>Genome of Acanthamoeba castellanii highlights extensive lateral gene transfer and early evolution of tyrosine kinase signaling.</title>
        <authorList>
            <person name="Clarke M."/>
            <person name="Lohan A.J."/>
            <person name="Liu B."/>
            <person name="Lagkouvardos I."/>
            <person name="Roy S."/>
            <person name="Zafar N."/>
            <person name="Bertelli C."/>
            <person name="Schilde C."/>
            <person name="Kianianmomeni A."/>
            <person name="Burglin T.R."/>
            <person name="Frech C."/>
            <person name="Turcotte B."/>
            <person name="Kopec K.O."/>
            <person name="Synnott J.M."/>
            <person name="Choo C."/>
            <person name="Paponov I."/>
            <person name="Finkler A."/>
            <person name="Soon Heng Tan C."/>
            <person name="Hutchins A.P."/>
            <person name="Weinmeier T."/>
            <person name="Rattei T."/>
            <person name="Chu J.S."/>
            <person name="Gimenez G."/>
            <person name="Irimia M."/>
            <person name="Rigden D.J."/>
            <person name="Fitzpatrick D.A."/>
            <person name="Lorenzo-Morales J."/>
            <person name="Bateman A."/>
            <person name="Chiu C.H."/>
            <person name="Tang P."/>
            <person name="Hegemann P."/>
            <person name="Fromm H."/>
            <person name="Raoult D."/>
            <person name="Greub G."/>
            <person name="Miranda-Saavedra D."/>
            <person name="Chen N."/>
            <person name="Nash P."/>
            <person name="Ginger M.L."/>
            <person name="Horn M."/>
            <person name="Schaap P."/>
            <person name="Caler L."/>
            <person name="Loftus B."/>
        </authorList>
    </citation>
    <scope>NUCLEOTIDE SEQUENCE [LARGE SCALE GENOMIC DNA]</scope>
    <source>
        <strain evidence="1 2">Neff</strain>
    </source>
</reference>